<organism evidence="1">
    <name type="scientific">Spironucleus salmonicida</name>
    <dbReference type="NCBI Taxonomy" id="348837"/>
    <lineage>
        <taxon>Eukaryota</taxon>
        <taxon>Metamonada</taxon>
        <taxon>Diplomonadida</taxon>
        <taxon>Hexamitidae</taxon>
        <taxon>Hexamitinae</taxon>
        <taxon>Spironucleus</taxon>
    </lineage>
</organism>
<evidence type="ECO:0000313" key="1">
    <source>
        <dbReference type="EMBL" id="EST42842.1"/>
    </source>
</evidence>
<gene>
    <name evidence="1" type="ORF">SS50377_17528</name>
    <name evidence="2" type="ORF">SS50377_26210</name>
</gene>
<keyword evidence="3" id="KW-1185">Reference proteome</keyword>
<dbReference type="VEuPathDB" id="GiardiaDB:SS50377_26210"/>
<evidence type="ECO:0000313" key="2">
    <source>
        <dbReference type="EMBL" id="KAH0572009.1"/>
    </source>
</evidence>
<reference evidence="1 2" key="1">
    <citation type="journal article" date="2014" name="PLoS Genet.">
        <title>The Genome of Spironucleus salmonicida Highlights a Fish Pathogen Adapted to Fluctuating Environments.</title>
        <authorList>
            <person name="Xu F."/>
            <person name="Jerlstrom-Hultqvist J."/>
            <person name="Einarsson E."/>
            <person name="Astvaldsson A."/>
            <person name="Svard S.G."/>
            <person name="Andersson J.O."/>
        </authorList>
    </citation>
    <scope>NUCLEOTIDE SEQUENCE</scope>
    <source>
        <strain evidence="2">ATCC 50377</strain>
    </source>
</reference>
<evidence type="ECO:0000313" key="3">
    <source>
        <dbReference type="Proteomes" id="UP000018208"/>
    </source>
</evidence>
<dbReference type="Proteomes" id="UP000018208">
    <property type="component" value="Unassembled WGS sequence"/>
</dbReference>
<proteinExistence type="predicted"/>
<dbReference type="EMBL" id="KI546153">
    <property type="protein sequence ID" value="EST42842.1"/>
    <property type="molecule type" value="Genomic_DNA"/>
</dbReference>
<name>V6LED8_9EUKA</name>
<dbReference type="EMBL" id="AUWU02000006">
    <property type="protein sequence ID" value="KAH0572009.1"/>
    <property type="molecule type" value="Genomic_DNA"/>
</dbReference>
<reference evidence="2" key="2">
    <citation type="submission" date="2020-12" db="EMBL/GenBank/DDBJ databases">
        <title>New Spironucleus salmonicida genome in near-complete chromosomes.</title>
        <authorList>
            <person name="Xu F."/>
            <person name="Kurt Z."/>
            <person name="Jimenez-Gonzalez A."/>
            <person name="Astvaldsson A."/>
            <person name="Andersson J.O."/>
            <person name="Svard S.G."/>
        </authorList>
    </citation>
    <scope>NUCLEOTIDE SEQUENCE</scope>
    <source>
        <strain evidence="2">ATCC 50377</strain>
    </source>
</reference>
<accession>V6LED8</accession>
<protein>
    <submittedName>
        <fullName evidence="1">Uncharacterized protein</fullName>
    </submittedName>
</protein>
<dbReference type="AlphaFoldDB" id="V6LED8"/>
<sequence>MKQIDRSPSMNLKLTLKRNNSDSDEYVQMPEFITARNDGERSLSFYSRKPENLLTKQHVTLKKIKESVRELDLEVIEDAVVDNVSFQQLKDFVLTDSDQEDLQKPQIDFMF</sequence>